<dbReference type="AlphaFoldDB" id="A0A1A9WB24"/>
<dbReference type="GO" id="GO:0005730">
    <property type="term" value="C:nucleolus"/>
    <property type="evidence" value="ECO:0007669"/>
    <property type="project" value="TreeGrafter"/>
</dbReference>
<name>A0A1A9WB24_9MUSC</name>
<keyword evidence="4" id="KW-0271">Exosome</keyword>
<dbReference type="STRING" id="37001.A0A1A9WB24"/>
<reference evidence="7" key="2">
    <citation type="submission" date="2020-05" db="UniProtKB">
        <authorList>
            <consortium name="EnsemblMetazoa"/>
        </authorList>
    </citation>
    <scope>IDENTIFICATION</scope>
    <source>
        <strain evidence="7">IAEA</strain>
    </source>
</reference>
<dbReference type="InterPro" id="IPR050080">
    <property type="entry name" value="RNase_PH"/>
</dbReference>
<dbReference type="GO" id="GO:0071028">
    <property type="term" value="P:nuclear mRNA surveillance"/>
    <property type="evidence" value="ECO:0007669"/>
    <property type="project" value="TreeGrafter"/>
</dbReference>
<evidence type="ECO:0000256" key="2">
    <source>
        <dbReference type="ARBA" id="ARBA00006678"/>
    </source>
</evidence>
<dbReference type="GO" id="GO:0006364">
    <property type="term" value="P:rRNA processing"/>
    <property type="evidence" value="ECO:0007669"/>
    <property type="project" value="UniProtKB-KW"/>
</dbReference>
<dbReference type="SUPFAM" id="SSF54211">
    <property type="entry name" value="Ribosomal protein S5 domain 2-like"/>
    <property type="match status" value="1"/>
</dbReference>
<dbReference type="GO" id="GO:0000176">
    <property type="term" value="C:nuclear exosome (RNase complex)"/>
    <property type="evidence" value="ECO:0007669"/>
    <property type="project" value="TreeGrafter"/>
</dbReference>
<reference evidence="8" key="1">
    <citation type="submission" date="2014-03" db="EMBL/GenBank/DDBJ databases">
        <authorList>
            <person name="Aksoy S."/>
            <person name="Warren W."/>
            <person name="Wilson R.K."/>
        </authorList>
    </citation>
    <scope>NUCLEOTIDE SEQUENCE [LARGE SCALE GENOMIC DNA]</scope>
    <source>
        <strain evidence="8">IAEA</strain>
    </source>
</reference>
<evidence type="ECO:0000256" key="4">
    <source>
        <dbReference type="ARBA" id="ARBA00022835"/>
    </source>
</evidence>
<comment type="subcellular location">
    <subcellularLocation>
        <location evidence="1">Nucleus</location>
    </subcellularLocation>
</comment>
<dbReference type="GO" id="GO:0016075">
    <property type="term" value="P:rRNA catabolic process"/>
    <property type="evidence" value="ECO:0007669"/>
    <property type="project" value="TreeGrafter"/>
</dbReference>
<organism evidence="7 8">
    <name type="scientific">Glossina brevipalpis</name>
    <dbReference type="NCBI Taxonomy" id="37001"/>
    <lineage>
        <taxon>Eukaryota</taxon>
        <taxon>Metazoa</taxon>
        <taxon>Ecdysozoa</taxon>
        <taxon>Arthropoda</taxon>
        <taxon>Hexapoda</taxon>
        <taxon>Insecta</taxon>
        <taxon>Pterygota</taxon>
        <taxon>Neoptera</taxon>
        <taxon>Endopterygota</taxon>
        <taxon>Diptera</taxon>
        <taxon>Brachycera</taxon>
        <taxon>Muscomorpha</taxon>
        <taxon>Hippoboscoidea</taxon>
        <taxon>Glossinidae</taxon>
        <taxon>Glossina</taxon>
    </lineage>
</organism>
<dbReference type="InterPro" id="IPR001247">
    <property type="entry name" value="ExoRNase_PH_dom1"/>
</dbReference>
<dbReference type="Proteomes" id="UP000091820">
    <property type="component" value="Unassembled WGS sequence"/>
</dbReference>
<dbReference type="GO" id="GO:0000177">
    <property type="term" value="C:cytoplasmic exosome (RNase complex)"/>
    <property type="evidence" value="ECO:0007669"/>
    <property type="project" value="TreeGrafter"/>
</dbReference>
<keyword evidence="3" id="KW-0698">rRNA processing</keyword>
<dbReference type="SUPFAM" id="SSF55666">
    <property type="entry name" value="Ribonuclease PH domain 2-like"/>
    <property type="match status" value="1"/>
</dbReference>
<proteinExistence type="inferred from homology"/>
<dbReference type="GO" id="GO:0034475">
    <property type="term" value="P:U4 snRNA 3'-end processing"/>
    <property type="evidence" value="ECO:0007669"/>
    <property type="project" value="TreeGrafter"/>
</dbReference>
<comment type="similarity">
    <text evidence="2">Belongs to the RNase PH family.</text>
</comment>
<sequence>MVIANINMQVVNEDVMKNIKLRTLSCELNPLTRTDGSVLFSQGATCVLASMLGPVEVKLQNLKIDKANVECIYRPKAGLPTIRDKIREVIIKDTCETALLATLHPRTLISVQLQELDDRGGLDACAINAACMALLIGGVPMKFTVAAVHCVIDKNGEIILDPDQFQAVDNRASFTFVFDSLERDLVTVHSFGCFKMSQFKDAHLMCLAASNILFDFYRKIMSNFHNKINTSEEDNYRTENIDTMET</sequence>
<dbReference type="VEuPathDB" id="VectorBase:GBRI012820"/>
<dbReference type="InterPro" id="IPR036345">
    <property type="entry name" value="ExoRNase_PH_dom2_sf"/>
</dbReference>
<evidence type="ECO:0000256" key="3">
    <source>
        <dbReference type="ARBA" id="ARBA00022552"/>
    </source>
</evidence>
<dbReference type="InterPro" id="IPR027408">
    <property type="entry name" value="PNPase/RNase_PH_dom_sf"/>
</dbReference>
<dbReference type="CDD" id="cd11372">
    <property type="entry name" value="RNase_PH_RRP46"/>
    <property type="match status" value="1"/>
</dbReference>
<dbReference type="InterPro" id="IPR020568">
    <property type="entry name" value="Ribosomal_Su5_D2-typ_SF"/>
</dbReference>
<protein>
    <submittedName>
        <fullName evidence="7">RNase_PH domain-containing protein</fullName>
    </submittedName>
</protein>
<evidence type="ECO:0000256" key="5">
    <source>
        <dbReference type="ARBA" id="ARBA00023242"/>
    </source>
</evidence>
<evidence type="ECO:0000313" key="7">
    <source>
        <dbReference type="EnsemblMetazoa" id="GBRI012820-PA"/>
    </source>
</evidence>
<feature type="domain" description="Exoribonuclease phosphorolytic" evidence="6">
    <location>
        <begin position="21"/>
        <end position="140"/>
    </location>
</feature>
<accession>A0A1A9WB24</accession>
<keyword evidence="8" id="KW-1185">Reference proteome</keyword>
<dbReference type="PANTHER" id="PTHR11953">
    <property type="entry name" value="EXOSOME COMPLEX COMPONENT"/>
    <property type="match status" value="1"/>
</dbReference>
<evidence type="ECO:0000259" key="6">
    <source>
        <dbReference type="Pfam" id="PF01138"/>
    </source>
</evidence>
<evidence type="ECO:0000256" key="1">
    <source>
        <dbReference type="ARBA" id="ARBA00004123"/>
    </source>
</evidence>
<evidence type="ECO:0000313" key="8">
    <source>
        <dbReference type="Proteomes" id="UP000091820"/>
    </source>
</evidence>
<dbReference type="GO" id="GO:0003723">
    <property type="term" value="F:RNA binding"/>
    <property type="evidence" value="ECO:0007669"/>
    <property type="project" value="TreeGrafter"/>
</dbReference>
<keyword evidence="5" id="KW-0539">Nucleus</keyword>
<dbReference type="EnsemblMetazoa" id="GBRI012820-RA">
    <property type="protein sequence ID" value="GBRI012820-PA"/>
    <property type="gene ID" value="GBRI012820"/>
</dbReference>
<dbReference type="GO" id="GO:0071051">
    <property type="term" value="P:poly(A)-dependent snoRNA 3'-end processing"/>
    <property type="evidence" value="ECO:0007669"/>
    <property type="project" value="TreeGrafter"/>
</dbReference>
<dbReference type="Pfam" id="PF01138">
    <property type="entry name" value="RNase_PH"/>
    <property type="match status" value="1"/>
</dbReference>
<dbReference type="PANTHER" id="PTHR11953:SF1">
    <property type="entry name" value="EXOSOME COMPLEX COMPONENT RRP46"/>
    <property type="match status" value="1"/>
</dbReference>
<dbReference type="Gene3D" id="3.30.230.70">
    <property type="entry name" value="GHMP Kinase, N-terminal domain"/>
    <property type="match status" value="1"/>
</dbReference>